<proteinExistence type="predicted"/>
<name>A0A371E8L3_MUCPR</name>
<dbReference type="Proteomes" id="UP000257109">
    <property type="component" value="Unassembled WGS sequence"/>
</dbReference>
<gene>
    <name evidence="1" type="ORF">CR513_59304</name>
</gene>
<evidence type="ECO:0000313" key="1">
    <source>
        <dbReference type="EMBL" id="RDX62375.1"/>
    </source>
</evidence>
<dbReference type="EMBL" id="QJKJ01015533">
    <property type="protein sequence ID" value="RDX62375.1"/>
    <property type="molecule type" value="Genomic_DNA"/>
</dbReference>
<protein>
    <submittedName>
        <fullName evidence="1">Uncharacterized protein</fullName>
    </submittedName>
</protein>
<feature type="non-terminal residue" evidence="1">
    <location>
        <position position="1"/>
    </location>
</feature>
<accession>A0A371E8L3</accession>
<reference evidence="1" key="1">
    <citation type="submission" date="2018-05" db="EMBL/GenBank/DDBJ databases">
        <title>Draft genome of Mucuna pruriens seed.</title>
        <authorList>
            <person name="Nnadi N.E."/>
            <person name="Vos R."/>
            <person name="Hasami M.H."/>
            <person name="Devisetty U.K."/>
            <person name="Aguiy J.C."/>
        </authorList>
    </citation>
    <scope>NUCLEOTIDE SEQUENCE [LARGE SCALE GENOMIC DNA]</scope>
    <source>
        <strain evidence="1">JCA_2017</strain>
    </source>
</reference>
<organism evidence="1 2">
    <name type="scientific">Mucuna pruriens</name>
    <name type="common">Velvet bean</name>
    <name type="synonym">Dolichos pruriens</name>
    <dbReference type="NCBI Taxonomy" id="157652"/>
    <lineage>
        <taxon>Eukaryota</taxon>
        <taxon>Viridiplantae</taxon>
        <taxon>Streptophyta</taxon>
        <taxon>Embryophyta</taxon>
        <taxon>Tracheophyta</taxon>
        <taxon>Spermatophyta</taxon>
        <taxon>Magnoliopsida</taxon>
        <taxon>eudicotyledons</taxon>
        <taxon>Gunneridae</taxon>
        <taxon>Pentapetalae</taxon>
        <taxon>rosids</taxon>
        <taxon>fabids</taxon>
        <taxon>Fabales</taxon>
        <taxon>Fabaceae</taxon>
        <taxon>Papilionoideae</taxon>
        <taxon>50 kb inversion clade</taxon>
        <taxon>NPAAA clade</taxon>
        <taxon>indigoferoid/millettioid clade</taxon>
        <taxon>Phaseoleae</taxon>
        <taxon>Mucuna</taxon>
    </lineage>
</organism>
<comment type="caution">
    <text evidence="1">The sequence shown here is derived from an EMBL/GenBank/DDBJ whole genome shotgun (WGS) entry which is preliminary data.</text>
</comment>
<keyword evidence="2" id="KW-1185">Reference proteome</keyword>
<dbReference type="AlphaFoldDB" id="A0A371E8L3"/>
<sequence>MKPIILAGEIYIRCFVATLVVCDFIRHFVDDNVYNHIKTLKCRMSTCSRKRLIQFDLGIDKSNTVSSECRVGRNRVGLTRFRTQRSRTNLASD</sequence>
<evidence type="ECO:0000313" key="2">
    <source>
        <dbReference type="Proteomes" id="UP000257109"/>
    </source>
</evidence>